<keyword evidence="3" id="KW-1185">Reference proteome</keyword>
<keyword evidence="1" id="KW-0812">Transmembrane</keyword>
<dbReference type="Proteomes" id="UP000603904">
    <property type="component" value="Unassembled WGS sequence"/>
</dbReference>
<comment type="caution">
    <text evidence="2">The sequence shown here is derived from an EMBL/GenBank/DDBJ whole genome shotgun (WGS) entry which is preliminary data.</text>
</comment>
<protein>
    <submittedName>
        <fullName evidence="2">Uncharacterized protein</fullName>
    </submittedName>
</protein>
<dbReference type="EMBL" id="BOOC01000033">
    <property type="protein sequence ID" value="GIH42948.1"/>
    <property type="molecule type" value="Genomic_DNA"/>
</dbReference>
<evidence type="ECO:0000313" key="3">
    <source>
        <dbReference type="Proteomes" id="UP000603904"/>
    </source>
</evidence>
<keyword evidence="1" id="KW-0472">Membrane</keyword>
<sequence>MSMDLTTSSEPGDLADATELHRYAEALLVHLAADGSAPSLPSGVTDVPGYWLAPAVEALVLILSGRDALEPLALAAHLDERRTALFLCLALAVCGHGDRIHASWLGTAFGELADDRPVTPGQRALWLAAARGAYGPVGKIFVLRKLDAVAVPAEDDRWLAALAPEETQAQVPASLAAFPDLATVPEIERAARAAARLRRLRERCAAITSAPTPAQVSEVETGTTWPEAEPLAVLRSLIGQGGPEGPLSSLDGHLLHDVRQDADPHLAALALHVAAPAVRASAESLLERVREEPPESMTVPILGYPIKLRPDGPDQESMATAEQRIVTEYVPRRTRPWLAYAVLAVAVVVFGAGFVLSLPIALAGLVLGAWGGFLLWRQRTQEQADVRNVQARAGELSEQAEKAVWALHEYARESQTVAEAAAEDVAELTRLLRRGPRAA</sequence>
<gene>
    <name evidence="2" type="ORF">Mco01_59480</name>
</gene>
<evidence type="ECO:0000256" key="1">
    <source>
        <dbReference type="SAM" id="Phobius"/>
    </source>
</evidence>
<proteinExistence type="predicted"/>
<name>A0ABQ4G7I0_9ACTN</name>
<keyword evidence="1" id="KW-1133">Transmembrane helix</keyword>
<feature type="transmembrane region" description="Helical" evidence="1">
    <location>
        <begin position="337"/>
        <end position="370"/>
    </location>
</feature>
<reference evidence="2 3" key="1">
    <citation type="submission" date="2021-01" db="EMBL/GenBank/DDBJ databases">
        <title>Whole genome shotgun sequence of Microbispora corallina NBRC 16416.</title>
        <authorList>
            <person name="Komaki H."/>
            <person name="Tamura T."/>
        </authorList>
    </citation>
    <scope>NUCLEOTIDE SEQUENCE [LARGE SCALE GENOMIC DNA]</scope>
    <source>
        <strain evidence="2 3">NBRC 16416</strain>
    </source>
</reference>
<organism evidence="2 3">
    <name type="scientific">Microbispora corallina</name>
    <dbReference type="NCBI Taxonomy" id="83302"/>
    <lineage>
        <taxon>Bacteria</taxon>
        <taxon>Bacillati</taxon>
        <taxon>Actinomycetota</taxon>
        <taxon>Actinomycetes</taxon>
        <taxon>Streptosporangiales</taxon>
        <taxon>Streptosporangiaceae</taxon>
        <taxon>Microbispora</taxon>
    </lineage>
</organism>
<evidence type="ECO:0000313" key="2">
    <source>
        <dbReference type="EMBL" id="GIH42948.1"/>
    </source>
</evidence>
<accession>A0ABQ4G7I0</accession>